<proteinExistence type="predicted"/>
<sequence>MGGASATSAAISSQNGVVSRMLDNLNVLHGPPVKATGNADQDAQILRERLLAFNKARFFDEFSYHYRKNQSRPEYCENQAEVIGKDGFASFPIEEVNQVRYYVENRILGGSSLSREDKDQFKDDVVEMVESLIMSDHKGWQSDEFVRTYGKLNSSGGMSKLRVEGMIIWDVIDAPDPSGANPSSQRLMVLNYVGVGYPRK</sequence>
<dbReference type="Proteomes" id="UP000813444">
    <property type="component" value="Unassembled WGS sequence"/>
</dbReference>
<comment type="caution">
    <text evidence="1">The sequence shown here is derived from an EMBL/GenBank/DDBJ whole genome shotgun (WGS) entry which is preliminary data.</text>
</comment>
<dbReference type="EMBL" id="JAGPNK010000003">
    <property type="protein sequence ID" value="KAH7324301.1"/>
    <property type="molecule type" value="Genomic_DNA"/>
</dbReference>
<gene>
    <name evidence="1" type="ORF">B0I35DRAFT_423869</name>
</gene>
<organism evidence="1 2">
    <name type="scientific">Stachybotrys elegans</name>
    <dbReference type="NCBI Taxonomy" id="80388"/>
    <lineage>
        <taxon>Eukaryota</taxon>
        <taxon>Fungi</taxon>
        <taxon>Dikarya</taxon>
        <taxon>Ascomycota</taxon>
        <taxon>Pezizomycotina</taxon>
        <taxon>Sordariomycetes</taxon>
        <taxon>Hypocreomycetidae</taxon>
        <taxon>Hypocreales</taxon>
        <taxon>Stachybotryaceae</taxon>
        <taxon>Stachybotrys</taxon>
    </lineage>
</organism>
<evidence type="ECO:0000313" key="2">
    <source>
        <dbReference type="Proteomes" id="UP000813444"/>
    </source>
</evidence>
<accession>A0A8K0WTI9</accession>
<dbReference type="AlphaFoldDB" id="A0A8K0WTI9"/>
<protein>
    <submittedName>
        <fullName evidence="1">Uncharacterized protein</fullName>
    </submittedName>
</protein>
<dbReference type="OrthoDB" id="5121375at2759"/>
<evidence type="ECO:0000313" key="1">
    <source>
        <dbReference type="EMBL" id="KAH7324301.1"/>
    </source>
</evidence>
<keyword evidence="2" id="KW-1185">Reference proteome</keyword>
<reference evidence="1" key="1">
    <citation type="journal article" date="2021" name="Nat. Commun.">
        <title>Genetic determinants of endophytism in the Arabidopsis root mycobiome.</title>
        <authorList>
            <person name="Mesny F."/>
            <person name="Miyauchi S."/>
            <person name="Thiergart T."/>
            <person name="Pickel B."/>
            <person name="Atanasova L."/>
            <person name="Karlsson M."/>
            <person name="Huettel B."/>
            <person name="Barry K.W."/>
            <person name="Haridas S."/>
            <person name="Chen C."/>
            <person name="Bauer D."/>
            <person name="Andreopoulos W."/>
            <person name="Pangilinan J."/>
            <person name="LaButti K."/>
            <person name="Riley R."/>
            <person name="Lipzen A."/>
            <person name="Clum A."/>
            <person name="Drula E."/>
            <person name="Henrissat B."/>
            <person name="Kohler A."/>
            <person name="Grigoriev I.V."/>
            <person name="Martin F.M."/>
            <person name="Hacquard S."/>
        </authorList>
    </citation>
    <scope>NUCLEOTIDE SEQUENCE</scope>
    <source>
        <strain evidence="1">MPI-CAGE-CH-0235</strain>
    </source>
</reference>
<name>A0A8K0WTI9_9HYPO</name>